<dbReference type="NCBIfam" id="TIGR02414">
    <property type="entry name" value="pepN_proteo"/>
    <property type="match status" value="1"/>
</dbReference>
<evidence type="ECO:0000256" key="12">
    <source>
        <dbReference type="NCBIfam" id="TIGR02414"/>
    </source>
</evidence>
<dbReference type="RefSeq" id="WP_213403460.1">
    <property type="nucleotide sequence ID" value="NZ_JAGIBT010000004.1"/>
</dbReference>
<evidence type="ECO:0000259" key="13">
    <source>
        <dbReference type="Pfam" id="PF01433"/>
    </source>
</evidence>
<dbReference type="InterPro" id="IPR024601">
    <property type="entry name" value="Peptidase_M1_pepN_C"/>
</dbReference>
<dbReference type="Pfam" id="PF17900">
    <property type="entry name" value="Peptidase_M1_N"/>
    <property type="match status" value="1"/>
</dbReference>
<comment type="caution">
    <text evidence="17">The sequence shown here is derived from an EMBL/GenBank/DDBJ whole genome shotgun (WGS) entry which is preliminary data.</text>
</comment>
<dbReference type="InterPro" id="IPR042097">
    <property type="entry name" value="Aminopeptidase_N-like_N_sf"/>
</dbReference>
<dbReference type="Gene3D" id="3.30.2010.30">
    <property type="match status" value="1"/>
</dbReference>
<keyword evidence="8" id="KW-0479">Metal-binding</keyword>
<evidence type="ECO:0000256" key="11">
    <source>
        <dbReference type="ARBA" id="ARBA00023049"/>
    </source>
</evidence>
<dbReference type="PRINTS" id="PR00756">
    <property type="entry name" value="ALADIPTASE"/>
</dbReference>
<comment type="similarity">
    <text evidence="3">Belongs to the peptidase M1 family.</text>
</comment>
<evidence type="ECO:0000256" key="6">
    <source>
        <dbReference type="ARBA" id="ARBA00022438"/>
    </source>
</evidence>
<keyword evidence="6 17" id="KW-0031">Aminopeptidase</keyword>
<evidence type="ECO:0000256" key="3">
    <source>
        <dbReference type="ARBA" id="ARBA00010136"/>
    </source>
</evidence>
<dbReference type="InterPro" id="IPR045357">
    <property type="entry name" value="Aminopeptidase_N-like_N"/>
</dbReference>
<evidence type="ECO:0000259" key="15">
    <source>
        <dbReference type="Pfam" id="PF17432"/>
    </source>
</evidence>
<gene>
    <name evidence="17" type="primary">pepN</name>
    <name evidence="17" type="ORF">J7561_03000</name>
</gene>
<evidence type="ECO:0000259" key="16">
    <source>
        <dbReference type="Pfam" id="PF17900"/>
    </source>
</evidence>
<name>A0AB35BW02_9GAMM</name>
<dbReference type="Pfam" id="PF01433">
    <property type="entry name" value="Peptidase_M1"/>
    <property type="match status" value="1"/>
</dbReference>
<dbReference type="GO" id="GO:0006508">
    <property type="term" value="P:proteolysis"/>
    <property type="evidence" value="ECO:0007669"/>
    <property type="project" value="UniProtKB-UniRule"/>
</dbReference>
<dbReference type="InterPro" id="IPR001930">
    <property type="entry name" value="Peptidase_M1"/>
</dbReference>
<dbReference type="GO" id="GO:0008237">
    <property type="term" value="F:metallopeptidase activity"/>
    <property type="evidence" value="ECO:0007669"/>
    <property type="project" value="UniProtKB-UniRule"/>
</dbReference>
<comment type="catalytic activity">
    <reaction evidence="1">
        <text>Release of an N-terminal amino acid, Xaa-|-Yaa- from a peptide, amide or arylamide. Xaa is preferably Ala, but may be most amino acids including Pro (slow action). When a terminal hydrophobic residue is followed by a prolyl residue, the two may be released as an intact Xaa-Pro dipeptide.</text>
        <dbReference type="EC" id="3.4.11.2"/>
    </reaction>
</comment>
<dbReference type="Gene3D" id="1.10.390.10">
    <property type="entry name" value="Neutral Protease Domain 2"/>
    <property type="match status" value="1"/>
</dbReference>
<dbReference type="InterPro" id="IPR037144">
    <property type="entry name" value="Peptidase_M1_pepN_C_sf"/>
</dbReference>
<dbReference type="SUPFAM" id="SSF63737">
    <property type="entry name" value="Leukotriene A4 hydrolase N-terminal domain"/>
    <property type="match status" value="1"/>
</dbReference>
<dbReference type="Pfam" id="PF17432">
    <property type="entry name" value="DUF3458_C"/>
    <property type="match status" value="1"/>
</dbReference>
<dbReference type="EMBL" id="JAGIBU010000001">
    <property type="protein sequence ID" value="MBS7824173.1"/>
    <property type="molecule type" value="Genomic_DNA"/>
</dbReference>
<dbReference type="Gene3D" id="2.60.40.1840">
    <property type="match status" value="1"/>
</dbReference>
<evidence type="ECO:0000256" key="8">
    <source>
        <dbReference type="ARBA" id="ARBA00022723"/>
    </source>
</evidence>
<dbReference type="GO" id="GO:0016285">
    <property type="term" value="F:alanyl aminopeptidase activity"/>
    <property type="evidence" value="ECO:0007669"/>
    <property type="project" value="UniProtKB-EC"/>
</dbReference>
<evidence type="ECO:0000256" key="9">
    <source>
        <dbReference type="ARBA" id="ARBA00022801"/>
    </source>
</evidence>
<dbReference type="PANTHER" id="PTHR46322:SF1">
    <property type="entry name" value="PUROMYCIN-SENSITIVE AMINOPEPTIDASE"/>
    <property type="match status" value="1"/>
</dbReference>
<evidence type="ECO:0000256" key="1">
    <source>
        <dbReference type="ARBA" id="ARBA00000098"/>
    </source>
</evidence>
<dbReference type="Gene3D" id="1.25.50.10">
    <property type="entry name" value="Peptidase M1, alanyl aminopeptidase, C-terminal domain"/>
    <property type="match status" value="1"/>
</dbReference>
<proteinExistence type="inferred from homology"/>
<evidence type="ECO:0000313" key="17">
    <source>
        <dbReference type="EMBL" id="MBS7824173.1"/>
    </source>
</evidence>
<organism evidence="17 18">
    <name type="scientific">Wohlfahrtiimonas chitiniclastica</name>
    <dbReference type="NCBI Taxonomy" id="400946"/>
    <lineage>
        <taxon>Bacteria</taxon>
        <taxon>Pseudomonadati</taxon>
        <taxon>Pseudomonadota</taxon>
        <taxon>Gammaproteobacteria</taxon>
        <taxon>Cardiobacteriales</taxon>
        <taxon>Ignatzschineriaceae</taxon>
        <taxon>Wohlfahrtiimonas</taxon>
    </lineage>
</organism>
<evidence type="ECO:0000313" key="18">
    <source>
        <dbReference type="Proteomes" id="UP000680020"/>
    </source>
</evidence>
<evidence type="ECO:0000256" key="5">
    <source>
        <dbReference type="ARBA" id="ARBA00015611"/>
    </source>
</evidence>
<dbReference type="FunFam" id="3.30.2010.30:FF:000002">
    <property type="entry name" value="Putative aminopeptidase N"/>
    <property type="match status" value="1"/>
</dbReference>
<dbReference type="GO" id="GO:0008270">
    <property type="term" value="F:zinc ion binding"/>
    <property type="evidence" value="ECO:0007669"/>
    <property type="project" value="InterPro"/>
</dbReference>
<dbReference type="Proteomes" id="UP000680020">
    <property type="component" value="Unassembled WGS sequence"/>
</dbReference>
<dbReference type="InterPro" id="IPR038438">
    <property type="entry name" value="PepN_Ig-like_sf"/>
</dbReference>
<dbReference type="InterPro" id="IPR027268">
    <property type="entry name" value="Peptidase_M4/M1_CTD_sf"/>
</dbReference>
<dbReference type="InterPro" id="IPR014782">
    <property type="entry name" value="Peptidase_M1_dom"/>
</dbReference>
<comment type="cofactor">
    <cofactor evidence="2">
        <name>Zn(2+)</name>
        <dbReference type="ChEBI" id="CHEBI:29105"/>
    </cofactor>
</comment>
<keyword evidence="11" id="KW-0482">Metalloprotease</keyword>
<dbReference type="InterPro" id="IPR012779">
    <property type="entry name" value="Peptidase_M1_pepN"/>
</dbReference>
<evidence type="ECO:0000256" key="10">
    <source>
        <dbReference type="ARBA" id="ARBA00022833"/>
    </source>
</evidence>
<evidence type="ECO:0000256" key="7">
    <source>
        <dbReference type="ARBA" id="ARBA00022670"/>
    </source>
</evidence>
<dbReference type="Gene3D" id="2.60.40.1730">
    <property type="entry name" value="tricorn interacting facor f3 domain"/>
    <property type="match status" value="1"/>
</dbReference>
<dbReference type="SUPFAM" id="SSF55486">
    <property type="entry name" value="Metalloproteases ('zincins'), catalytic domain"/>
    <property type="match status" value="1"/>
</dbReference>
<evidence type="ECO:0000256" key="2">
    <source>
        <dbReference type="ARBA" id="ARBA00001947"/>
    </source>
</evidence>
<dbReference type="EC" id="3.4.11.2" evidence="4 12"/>
<feature type="domain" description="Peptidase M1 alanyl aminopeptidase C-terminal" evidence="15">
    <location>
        <begin position="541"/>
        <end position="844"/>
    </location>
</feature>
<dbReference type="CDD" id="cd09600">
    <property type="entry name" value="M1_APN"/>
    <property type="match status" value="1"/>
</dbReference>
<feature type="domain" description="Peptidase M1 membrane alanine aminopeptidase" evidence="13">
    <location>
        <begin position="229"/>
        <end position="440"/>
    </location>
</feature>
<feature type="domain" description="Aminopeptidase N-like N-terminal" evidence="16">
    <location>
        <begin position="107"/>
        <end position="190"/>
    </location>
</feature>
<evidence type="ECO:0000256" key="4">
    <source>
        <dbReference type="ARBA" id="ARBA00012564"/>
    </source>
</evidence>
<accession>A0AB35BW02</accession>
<keyword evidence="10" id="KW-0862">Zinc</keyword>
<protein>
    <recommendedName>
        <fullName evidence="5 12">Aminopeptidase N</fullName>
        <ecNumber evidence="4 12">3.4.11.2</ecNumber>
    </recommendedName>
</protein>
<feature type="domain" description="Peptidase M1 alanyl aminopeptidase Ig-like fold" evidence="14">
    <location>
        <begin position="448"/>
        <end position="537"/>
    </location>
</feature>
<sequence>MPVLKKVLRQDYQAPDFTVSDVALTFELKPVDTLVTTTLTLQKNPATAGRTVILNGTPTSELIALSINGTALNIHELTIMDDDIHLTDLMDDAITITLSNRLKPANNTALEGLYLSNGIFCTDCEPEGFRNITYFPDRPDIMAKYTVTIIADQEKCPVLLSNGNLIEAKTLDNGLHQAIWHDPFPKPSYLFALVAGDLGFIEDQHMRPNGTPVQLRIYAAHNELEQCHYALGALKRAMEWDEKRFDLVCDVDQYNIVAIHDFNGGAMENKGLNIFNAKYVLANSEIATDADFETIESIIGHEYFHNWTGNRVTCRDWFQLSLKEGLTVFRDQEFTADLRHRGLKRIDDVKMLRNYQFPEDAGPLKHPIRPESYVEMRNFYTTTVYEKGAEVVRLYQTLLGQEGFKRGLNHYLDRFDGTAATCDDFLQSMAEANNADLSGLEHWYSQAGTPQLHVTKTVNDHGITLHFKQYLSAEGENLKPQLIPINFALISKEGDMLHEDLFILNAWEDECFIPCEDQTAAVSLLRDFSAPVLLHYDYSTDELLTIAYYDTDDFARWEAAQRYIASIIGNPDLTLEEKQQRFSDPLAYLLTMCKTAPNFYALFLTPPHAEFIQRTSREKNLHKIWTDLEAVMTHAAKRYEKEWLAIYENMAIGNTAARDLKNCVLAYLAKLPQHELTVTRQYEAATNMTDRMAALRAAVMNNHSTQETLLNLFLEQFKHYPSVVDKWFSLQASSPYITLDQLNLLRAHPAFNMHNPNRVRSLFSAFGQNKVALYQQPSVFYPWLLENIVMIDKINPQVAARLATPFSQLDFLPKADKNDVHSLVNSHLSDSLSKNLAEQLSRSL</sequence>
<reference evidence="17" key="1">
    <citation type="submission" date="2021-03" db="EMBL/GenBank/DDBJ databases">
        <title>Identification and antibiotic profiling of Wohlfahrtiimonas chitiniclastica, an underestimated human pathogen.</title>
        <authorList>
            <person name="Kopf A."/>
            <person name="Bunk B."/>
            <person name="Coldewey S."/>
            <person name="Gunzer F."/>
            <person name="Riedel T."/>
            <person name="Schroettner P."/>
        </authorList>
    </citation>
    <scope>NUCLEOTIDE SEQUENCE</scope>
    <source>
        <strain evidence="17">DSM 100917</strain>
    </source>
</reference>
<keyword evidence="7" id="KW-0645">Protease</keyword>
<dbReference type="AlphaFoldDB" id="A0AB35BW02"/>
<keyword evidence="9 17" id="KW-0378">Hydrolase</keyword>
<dbReference type="PANTHER" id="PTHR46322">
    <property type="entry name" value="PUROMYCIN-SENSITIVE AMINOPEPTIDASE"/>
    <property type="match status" value="1"/>
</dbReference>
<dbReference type="Pfam" id="PF11940">
    <property type="entry name" value="DUF3458"/>
    <property type="match status" value="1"/>
</dbReference>
<evidence type="ECO:0000259" key="14">
    <source>
        <dbReference type="Pfam" id="PF11940"/>
    </source>
</evidence>
<dbReference type="InterPro" id="IPR035414">
    <property type="entry name" value="Peptidase_M1_pepN_Ig-like"/>
</dbReference>